<keyword evidence="6" id="KW-1185">Reference proteome</keyword>
<dbReference type="GO" id="GO:0043565">
    <property type="term" value="F:sequence-specific DNA binding"/>
    <property type="evidence" value="ECO:0007669"/>
    <property type="project" value="InterPro"/>
</dbReference>
<dbReference type="SUPFAM" id="SSF46689">
    <property type="entry name" value="Homeodomain-like"/>
    <property type="match status" value="2"/>
</dbReference>
<proteinExistence type="predicted"/>
<keyword evidence="2" id="KW-0238">DNA-binding</keyword>
<sequence length="213" mass="24814">MIAPFVPHAYFPIKKWTTQFVTFQAEADLNIFTLSQIKTFACAKDSDYFSYSGWIEKTITDHLENKTDDLLLSNQCYHFLLSLNQQKNKKNDVNHPLYQQFVIPTLAEIDTSYAHDLSINELAEKLYISSQYLNRLFVLFLNQSPYQYLTMIRLNHAKQQLISTPESDIQTIANQVGFNSASQFTQLFKQKTNLTPKQFRELFFANQKNSSNL</sequence>
<dbReference type="InterPro" id="IPR009057">
    <property type="entry name" value="Homeodomain-like_sf"/>
</dbReference>
<name>A0A4S3B3W8_9ENTE</name>
<dbReference type="AlphaFoldDB" id="A0A4S3B3W8"/>
<reference evidence="5 6" key="1">
    <citation type="submission" date="2019-01" db="EMBL/GenBank/DDBJ databases">
        <title>Vagococcus silagei sp. nov. isolated from brewer's grain.</title>
        <authorList>
            <person name="Guu J.-R."/>
        </authorList>
    </citation>
    <scope>NUCLEOTIDE SEQUENCE [LARGE SCALE GENOMIC DNA]</scope>
    <source>
        <strain evidence="5 6">2B-2</strain>
    </source>
</reference>
<dbReference type="SMART" id="SM00342">
    <property type="entry name" value="HTH_ARAC"/>
    <property type="match status" value="1"/>
</dbReference>
<dbReference type="RefSeq" id="WP_136137945.1">
    <property type="nucleotide sequence ID" value="NZ_SDGV01000045.1"/>
</dbReference>
<dbReference type="EMBL" id="SDGV01000045">
    <property type="protein sequence ID" value="THB60076.1"/>
    <property type="molecule type" value="Genomic_DNA"/>
</dbReference>
<organism evidence="5 6">
    <name type="scientific">Vagococcus silagei</name>
    <dbReference type="NCBI Taxonomy" id="2508885"/>
    <lineage>
        <taxon>Bacteria</taxon>
        <taxon>Bacillati</taxon>
        <taxon>Bacillota</taxon>
        <taxon>Bacilli</taxon>
        <taxon>Lactobacillales</taxon>
        <taxon>Enterococcaceae</taxon>
        <taxon>Vagococcus</taxon>
    </lineage>
</organism>
<dbReference type="PROSITE" id="PS01124">
    <property type="entry name" value="HTH_ARAC_FAMILY_2"/>
    <property type="match status" value="1"/>
</dbReference>
<dbReference type="Proteomes" id="UP000310506">
    <property type="component" value="Unassembled WGS sequence"/>
</dbReference>
<evidence type="ECO:0000256" key="1">
    <source>
        <dbReference type="ARBA" id="ARBA00023015"/>
    </source>
</evidence>
<keyword evidence="1" id="KW-0805">Transcription regulation</keyword>
<dbReference type="PRINTS" id="PR00032">
    <property type="entry name" value="HTHARAC"/>
</dbReference>
<dbReference type="InterPro" id="IPR018062">
    <property type="entry name" value="HTH_AraC-typ_CS"/>
</dbReference>
<keyword evidence="3" id="KW-0804">Transcription</keyword>
<dbReference type="Pfam" id="PF12833">
    <property type="entry name" value="HTH_18"/>
    <property type="match status" value="1"/>
</dbReference>
<gene>
    <name evidence="5" type="ORF">ESZ54_12290</name>
</gene>
<dbReference type="PANTHER" id="PTHR43280">
    <property type="entry name" value="ARAC-FAMILY TRANSCRIPTIONAL REGULATOR"/>
    <property type="match status" value="1"/>
</dbReference>
<evidence type="ECO:0000259" key="4">
    <source>
        <dbReference type="PROSITE" id="PS01124"/>
    </source>
</evidence>
<dbReference type="OrthoDB" id="185320at2"/>
<dbReference type="Gene3D" id="1.10.10.60">
    <property type="entry name" value="Homeodomain-like"/>
    <property type="match status" value="2"/>
</dbReference>
<accession>A0A4S3B3W8</accession>
<comment type="caution">
    <text evidence="5">The sequence shown here is derived from an EMBL/GenBank/DDBJ whole genome shotgun (WGS) entry which is preliminary data.</text>
</comment>
<dbReference type="InterPro" id="IPR020449">
    <property type="entry name" value="Tscrpt_reg_AraC-type_HTH"/>
</dbReference>
<dbReference type="GO" id="GO:0003700">
    <property type="term" value="F:DNA-binding transcription factor activity"/>
    <property type="evidence" value="ECO:0007669"/>
    <property type="project" value="InterPro"/>
</dbReference>
<evidence type="ECO:0000256" key="3">
    <source>
        <dbReference type="ARBA" id="ARBA00023163"/>
    </source>
</evidence>
<dbReference type="PROSITE" id="PS00041">
    <property type="entry name" value="HTH_ARAC_FAMILY_1"/>
    <property type="match status" value="1"/>
</dbReference>
<evidence type="ECO:0000313" key="6">
    <source>
        <dbReference type="Proteomes" id="UP000310506"/>
    </source>
</evidence>
<dbReference type="InterPro" id="IPR018060">
    <property type="entry name" value="HTH_AraC"/>
</dbReference>
<protein>
    <submittedName>
        <fullName evidence="5">AraC family transcriptional regulator</fullName>
    </submittedName>
</protein>
<feature type="domain" description="HTH araC/xylS-type" evidence="4">
    <location>
        <begin position="103"/>
        <end position="202"/>
    </location>
</feature>
<dbReference type="PANTHER" id="PTHR43280:SF28">
    <property type="entry name" value="HTH-TYPE TRANSCRIPTIONAL ACTIVATOR RHAS"/>
    <property type="match status" value="1"/>
</dbReference>
<evidence type="ECO:0000256" key="2">
    <source>
        <dbReference type="ARBA" id="ARBA00023125"/>
    </source>
</evidence>
<evidence type="ECO:0000313" key="5">
    <source>
        <dbReference type="EMBL" id="THB60076.1"/>
    </source>
</evidence>